<proteinExistence type="predicted"/>
<evidence type="ECO:0000313" key="2">
    <source>
        <dbReference type="Proteomes" id="UP000827092"/>
    </source>
</evidence>
<keyword evidence="2" id="KW-1185">Reference proteome</keyword>
<sequence>MSLGVFFTEQSSRDKSRIPYCLTAMTYPKYRSGDEFIQDPRCFLSRRRVKIGMHVTETAMKCIQKKEGYICSRLYSLSSTRYHPVAMFAIHHSNGKQSKAGSCPLVFFHEQSSRDKSRIPYCLTAMTYPKYRSGDSYQDRCYERRDGQTYLAKSQRYSNVLDFLQFMDDKPYVYTKIRELCIRHERIVTISQDDLQLLCQCVHYVHAIVAVDVASNSGRIPKGNDNLSSTRYHQCYVRYHTLMASIKSWIMSLGVFSGTIVERQESDTILLDCRLSNIGRTVSDRDASTRQEVIGST</sequence>
<reference evidence="1 2" key="1">
    <citation type="journal article" date="2022" name="Nat. Ecol. Evol.">
        <title>A masculinizing supergene underlies an exaggerated male reproductive morph in a spider.</title>
        <authorList>
            <person name="Hendrickx F."/>
            <person name="De Corte Z."/>
            <person name="Sonet G."/>
            <person name="Van Belleghem S.M."/>
            <person name="Kostlbacher S."/>
            <person name="Vangestel C."/>
        </authorList>
    </citation>
    <scope>NUCLEOTIDE SEQUENCE [LARGE SCALE GENOMIC DNA]</scope>
    <source>
        <strain evidence="1">W744_W776</strain>
    </source>
</reference>
<name>A0AAV6TLZ9_9ARAC</name>
<evidence type="ECO:0000313" key="1">
    <source>
        <dbReference type="EMBL" id="KAG8172415.1"/>
    </source>
</evidence>
<accession>A0AAV6TLZ9</accession>
<dbReference type="Proteomes" id="UP000827092">
    <property type="component" value="Unassembled WGS sequence"/>
</dbReference>
<protein>
    <submittedName>
        <fullName evidence="1">Uncharacterized protein</fullName>
    </submittedName>
</protein>
<organism evidence="1 2">
    <name type="scientific">Oedothorax gibbosus</name>
    <dbReference type="NCBI Taxonomy" id="931172"/>
    <lineage>
        <taxon>Eukaryota</taxon>
        <taxon>Metazoa</taxon>
        <taxon>Ecdysozoa</taxon>
        <taxon>Arthropoda</taxon>
        <taxon>Chelicerata</taxon>
        <taxon>Arachnida</taxon>
        <taxon>Araneae</taxon>
        <taxon>Araneomorphae</taxon>
        <taxon>Entelegynae</taxon>
        <taxon>Araneoidea</taxon>
        <taxon>Linyphiidae</taxon>
        <taxon>Erigoninae</taxon>
        <taxon>Oedothorax</taxon>
    </lineage>
</organism>
<dbReference type="EMBL" id="JAFNEN010002730">
    <property type="protein sequence ID" value="KAG8172415.1"/>
    <property type="molecule type" value="Genomic_DNA"/>
</dbReference>
<dbReference type="AlphaFoldDB" id="A0AAV6TLZ9"/>
<comment type="caution">
    <text evidence="1">The sequence shown here is derived from an EMBL/GenBank/DDBJ whole genome shotgun (WGS) entry which is preliminary data.</text>
</comment>
<gene>
    <name evidence="1" type="ORF">JTE90_011748</name>
</gene>